<accession>A0A0A9GY85</accession>
<name>A0A0A9GY85_ARUDO</name>
<sequence>MAGILGATQNRSEDWKMFKFELYLLQVLFQGQLGVMAPYGFGGGQSVANLGLGRTF</sequence>
<proteinExistence type="predicted"/>
<reference evidence="1" key="1">
    <citation type="submission" date="2014-09" db="EMBL/GenBank/DDBJ databases">
        <authorList>
            <person name="Magalhaes I.L.F."/>
            <person name="Oliveira U."/>
            <person name="Santos F.R."/>
            <person name="Vidigal T.H.D.A."/>
            <person name="Brescovit A.D."/>
            <person name="Santos A.J."/>
        </authorList>
    </citation>
    <scope>NUCLEOTIDE SEQUENCE</scope>
    <source>
        <tissue evidence="1">Shoot tissue taken approximately 20 cm above the soil surface</tissue>
    </source>
</reference>
<dbReference type="AlphaFoldDB" id="A0A0A9GY85"/>
<protein>
    <submittedName>
        <fullName evidence="1">Uncharacterized protein</fullName>
    </submittedName>
</protein>
<organism evidence="1">
    <name type="scientific">Arundo donax</name>
    <name type="common">Giant reed</name>
    <name type="synonym">Donax arundinaceus</name>
    <dbReference type="NCBI Taxonomy" id="35708"/>
    <lineage>
        <taxon>Eukaryota</taxon>
        <taxon>Viridiplantae</taxon>
        <taxon>Streptophyta</taxon>
        <taxon>Embryophyta</taxon>
        <taxon>Tracheophyta</taxon>
        <taxon>Spermatophyta</taxon>
        <taxon>Magnoliopsida</taxon>
        <taxon>Liliopsida</taxon>
        <taxon>Poales</taxon>
        <taxon>Poaceae</taxon>
        <taxon>PACMAD clade</taxon>
        <taxon>Arundinoideae</taxon>
        <taxon>Arundineae</taxon>
        <taxon>Arundo</taxon>
    </lineage>
</organism>
<reference evidence="1" key="2">
    <citation type="journal article" date="2015" name="Data Brief">
        <title>Shoot transcriptome of the giant reed, Arundo donax.</title>
        <authorList>
            <person name="Barrero R.A."/>
            <person name="Guerrero F.D."/>
            <person name="Moolhuijzen P."/>
            <person name="Goolsby J.A."/>
            <person name="Tidwell J."/>
            <person name="Bellgard S.E."/>
            <person name="Bellgard M.I."/>
        </authorList>
    </citation>
    <scope>NUCLEOTIDE SEQUENCE</scope>
    <source>
        <tissue evidence="1">Shoot tissue taken approximately 20 cm above the soil surface</tissue>
    </source>
</reference>
<evidence type="ECO:0000313" key="1">
    <source>
        <dbReference type="EMBL" id="JAE27541.1"/>
    </source>
</evidence>
<dbReference type="EMBL" id="GBRH01170355">
    <property type="protein sequence ID" value="JAE27541.1"/>
    <property type="molecule type" value="Transcribed_RNA"/>
</dbReference>